<sequence length="248" mass="28549">MIAVLSPAKQMLPAVRESLPVSQPVFLQQAGILQKELSRFSPWELEALLKINPELAMKAYTNYQNFSLENTGPPAILSYHGLAYQHLHAQDLSDESLLFADRRLRILSAFYGLLRPLDSLQPYRLEFLCRFKPDQKSLYAFWGDLVARQLSQTTDTVINLASAEYAKLLLPYRYLIPRLITCEFLLPRRGKLIALATEAKMARGEMARFIIQNKVSKPELLRGFSWNGYLFQKNLSTEQRYVYVKCEP</sequence>
<reference evidence="2" key="1">
    <citation type="submission" date="2020-08" db="EMBL/GenBank/DDBJ databases">
        <title>Genome public.</title>
        <authorList>
            <person name="Liu C."/>
            <person name="Sun Q."/>
        </authorList>
    </citation>
    <scope>NUCLEOTIDE SEQUENCE</scope>
    <source>
        <strain evidence="2">NSJ-15</strain>
    </source>
</reference>
<keyword evidence="3" id="KW-1185">Reference proteome</keyword>
<evidence type="ECO:0000256" key="1">
    <source>
        <dbReference type="HAMAP-Rule" id="MF_00652"/>
    </source>
</evidence>
<dbReference type="NCBIfam" id="NF002543">
    <property type="entry name" value="PRK02101.1-4"/>
    <property type="match status" value="1"/>
</dbReference>
<dbReference type="AlphaFoldDB" id="A0A8J6P1R7"/>
<dbReference type="Pfam" id="PF03883">
    <property type="entry name" value="H2O2_YaaD"/>
    <property type="match status" value="1"/>
</dbReference>
<evidence type="ECO:0000313" key="3">
    <source>
        <dbReference type="Proteomes" id="UP000632659"/>
    </source>
</evidence>
<dbReference type="EMBL" id="JACRTL010000004">
    <property type="protein sequence ID" value="MBC8611194.1"/>
    <property type="molecule type" value="Genomic_DNA"/>
</dbReference>
<protein>
    <recommendedName>
        <fullName evidence="1">UPF0246 protein H8702_08710</fullName>
    </recommendedName>
</protein>
<evidence type="ECO:0000313" key="2">
    <source>
        <dbReference type="EMBL" id="MBC8611194.1"/>
    </source>
</evidence>
<comment type="caution">
    <text evidence="2">The sequence shown here is derived from an EMBL/GenBank/DDBJ whole genome shotgun (WGS) entry which is preliminary data.</text>
</comment>
<dbReference type="GO" id="GO:0005829">
    <property type="term" value="C:cytosol"/>
    <property type="evidence" value="ECO:0007669"/>
    <property type="project" value="TreeGrafter"/>
</dbReference>
<name>A0A8J6P1R7_9FIRM</name>
<comment type="similarity">
    <text evidence="1">Belongs to the UPF0246 family.</text>
</comment>
<gene>
    <name evidence="2" type="primary">yaaA</name>
    <name evidence="2" type="ORF">H8702_08710</name>
</gene>
<dbReference type="HAMAP" id="MF_00652">
    <property type="entry name" value="UPF0246"/>
    <property type="match status" value="1"/>
</dbReference>
<dbReference type="OrthoDB" id="9777133at2"/>
<dbReference type="Proteomes" id="UP000632659">
    <property type="component" value="Unassembled WGS sequence"/>
</dbReference>
<dbReference type="PANTHER" id="PTHR30283:SF4">
    <property type="entry name" value="PEROXIDE STRESS RESISTANCE PROTEIN YAAA"/>
    <property type="match status" value="1"/>
</dbReference>
<dbReference type="InterPro" id="IPR005583">
    <property type="entry name" value="YaaA"/>
</dbReference>
<dbReference type="RefSeq" id="WP_093988882.1">
    <property type="nucleotide sequence ID" value="NZ_FYDD01000003.1"/>
</dbReference>
<accession>A0A8J6P1R7</accession>
<dbReference type="PANTHER" id="PTHR30283">
    <property type="entry name" value="PEROXIDE STRESS RESPONSE PROTEIN YAAA"/>
    <property type="match status" value="1"/>
</dbReference>
<proteinExistence type="inferred from homology"/>
<dbReference type="GO" id="GO:0033194">
    <property type="term" value="P:response to hydroperoxide"/>
    <property type="evidence" value="ECO:0007669"/>
    <property type="project" value="TreeGrafter"/>
</dbReference>
<organism evidence="2 3">
    <name type="scientific">Massiliimalia timonensis</name>
    <dbReference type="NCBI Taxonomy" id="1987501"/>
    <lineage>
        <taxon>Bacteria</taxon>
        <taxon>Bacillati</taxon>
        <taxon>Bacillota</taxon>
        <taxon>Clostridia</taxon>
        <taxon>Eubacteriales</taxon>
        <taxon>Oscillospiraceae</taxon>
        <taxon>Massiliimalia</taxon>
    </lineage>
</organism>